<dbReference type="AlphaFoldDB" id="A0A2H0NBQ7"/>
<proteinExistence type="predicted"/>
<organism evidence="1 2">
    <name type="scientific">Candidatus Komeilibacteria bacterium CG11_big_fil_rev_8_21_14_0_20_36_20</name>
    <dbReference type="NCBI Taxonomy" id="1974477"/>
    <lineage>
        <taxon>Bacteria</taxon>
        <taxon>Candidatus Komeiliibacteriota</taxon>
    </lineage>
</organism>
<evidence type="ECO:0000313" key="1">
    <source>
        <dbReference type="EMBL" id="PIR06317.1"/>
    </source>
</evidence>
<dbReference type="EMBL" id="PCWQ01000014">
    <property type="protein sequence ID" value="PIR06317.1"/>
    <property type="molecule type" value="Genomic_DNA"/>
</dbReference>
<name>A0A2H0NBQ7_9BACT</name>
<comment type="caution">
    <text evidence="1">The sequence shown here is derived from an EMBL/GenBank/DDBJ whole genome shotgun (WGS) entry which is preliminary data.</text>
</comment>
<accession>A0A2H0NBQ7</accession>
<protein>
    <submittedName>
        <fullName evidence="1">Uncharacterized protein</fullName>
    </submittedName>
</protein>
<evidence type="ECO:0000313" key="2">
    <source>
        <dbReference type="Proteomes" id="UP000230564"/>
    </source>
</evidence>
<dbReference type="Proteomes" id="UP000230564">
    <property type="component" value="Unassembled WGS sequence"/>
</dbReference>
<gene>
    <name evidence="1" type="ORF">COV55_04270</name>
</gene>
<sequence length="93" mass="10810">MKFLVKDSKYNPVALMRFLGYHQERNGSFARRLSSARFPRLHVYLNEKNKVLEISLHLDQKGACYGGQTAHSGDYEGNILEQEKKRINKLLEN</sequence>
<reference evidence="1 2" key="1">
    <citation type="submission" date="2017-09" db="EMBL/GenBank/DDBJ databases">
        <title>Depth-based differentiation of microbial function through sediment-hosted aquifers and enrichment of novel symbionts in the deep terrestrial subsurface.</title>
        <authorList>
            <person name="Probst A.J."/>
            <person name="Ladd B."/>
            <person name="Jarett J.K."/>
            <person name="Geller-Mcgrath D.E."/>
            <person name="Sieber C.M."/>
            <person name="Emerson J.B."/>
            <person name="Anantharaman K."/>
            <person name="Thomas B.C."/>
            <person name="Malmstrom R."/>
            <person name="Stieglmeier M."/>
            <person name="Klingl A."/>
            <person name="Woyke T."/>
            <person name="Ryan C.M."/>
            <person name="Banfield J.F."/>
        </authorList>
    </citation>
    <scope>NUCLEOTIDE SEQUENCE [LARGE SCALE GENOMIC DNA]</scope>
    <source>
        <strain evidence="1">CG11_big_fil_rev_8_21_14_0_20_36_20</strain>
    </source>
</reference>